<dbReference type="InterPro" id="IPR058192">
    <property type="entry name" value="WHD_ROQ1-like"/>
</dbReference>
<dbReference type="SUPFAM" id="SSF52540">
    <property type="entry name" value="P-loop containing nucleoside triphosphate hydrolases"/>
    <property type="match status" value="1"/>
</dbReference>
<feature type="domain" description="NB-ARC" evidence="3">
    <location>
        <begin position="51"/>
        <end position="224"/>
    </location>
</feature>
<dbReference type="SUPFAM" id="SSF46785">
    <property type="entry name" value="Winged helix' DNA-binding domain"/>
    <property type="match status" value="1"/>
</dbReference>
<evidence type="ECO:0000259" key="4">
    <source>
        <dbReference type="Pfam" id="PF23282"/>
    </source>
</evidence>
<dbReference type="Gene3D" id="3.80.10.10">
    <property type="entry name" value="Ribonuclease Inhibitor"/>
    <property type="match status" value="2"/>
</dbReference>
<dbReference type="SUPFAM" id="SSF52058">
    <property type="entry name" value="L domain-like"/>
    <property type="match status" value="2"/>
</dbReference>
<dbReference type="OrthoDB" id="1357022at2759"/>
<dbReference type="PANTHER" id="PTHR11017:SF577">
    <property type="entry name" value="DISEASE RESISTANCE PROTEIN (TIR-NBS-LRR CLASS), PUTATIVE-RELATED"/>
    <property type="match status" value="1"/>
</dbReference>
<dbReference type="Pfam" id="PF00931">
    <property type="entry name" value="NB-ARC"/>
    <property type="match status" value="1"/>
</dbReference>
<evidence type="ECO:0000313" key="5">
    <source>
        <dbReference type="EMBL" id="KAD6455000.1"/>
    </source>
</evidence>
<dbReference type="InterPro" id="IPR036390">
    <property type="entry name" value="WH_DNA-bd_sf"/>
</dbReference>
<dbReference type="EMBL" id="SZYD01000004">
    <property type="protein sequence ID" value="KAD6455000.1"/>
    <property type="molecule type" value="Genomic_DNA"/>
</dbReference>
<dbReference type="InterPro" id="IPR032675">
    <property type="entry name" value="LRR_dom_sf"/>
</dbReference>
<dbReference type="Proteomes" id="UP000326396">
    <property type="component" value="Linkage Group LG12"/>
</dbReference>
<keyword evidence="1" id="KW-0433">Leucine-rich repeat</keyword>
<dbReference type="Pfam" id="PF23282">
    <property type="entry name" value="WHD_ROQ1"/>
    <property type="match status" value="1"/>
</dbReference>
<dbReference type="InterPro" id="IPR002182">
    <property type="entry name" value="NB-ARC"/>
</dbReference>
<dbReference type="Gene3D" id="3.40.50.300">
    <property type="entry name" value="P-loop containing nucleotide triphosphate hydrolases"/>
    <property type="match status" value="1"/>
</dbReference>
<keyword evidence="2" id="KW-0677">Repeat</keyword>
<protein>
    <submittedName>
        <fullName evidence="5">Uncharacterized protein</fullName>
    </submittedName>
</protein>
<comment type="caution">
    <text evidence="5">The sequence shown here is derived from an EMBL/GenBank/DDBJ whole genome shotgun (WGS) entry which is preliminary data.</text>
</comment>
<evidence type="ECO:0000256" key="1">
    <source>
        <dbReference type="ARBA" id="ARBA00022614"/>
    </source>
</evidence>
<dbReference type="GO" id="GO:0006952">
    <property type="term" value="P:defense response"/>
    <property type="evidence" value="ECO:0007669"/>
    <property type="project" value="InterPro"/>
</dbReference>
<keyword evidence="6" id="KW-1185">Reference proteome</keyword>
<sequence>MFMWDLIWSNLIEYSLSHRREAKFIQNIVTEISLKLHLINWSIDEKLVGMEERVKNVISSLQVESEDDVRMIGIWGMGGAGKTTLARAVFDHISIWFEGKSFVENVRERSKGMGLKELQRQLLKDVLNDQSIDVNGASDGIYKMKKMMPGRKVLVVLDDVDHIEQLEALAGELTWFKPGSRIFITTRDKQVLVAQGVHVDNIYNISLLSDEEAICLFNRHAFRSKFPIQGYEEKLSRRVVHYAAGLPLTIKVLGSLLCGRTEPIWLDTLKRLKTIPLKETLKKLEISYDGLEEDQKEIFLDVACILKGESKENAIRILESCGFHAQIGLDVLEQKSLINIMYNGYLGMHDHIEEMGRNIACRLHPGDPNRHSRLWVKEEIEEILVNDLGTEDTRSMILNYMDIHPAIVMKSLRKMKKIIFLFVNYYSLPTFFLKKWKIDVGGVQYLPDTLRCLIWADYPFFCLPKTFQADNLVYLKMPRSCISQLWEGGERKFLKKLKFVDLSYSKLRTFDLGMTRNLETLDLRSCIDLVELQIPVPLPMLKVLDLSGSMVSNLNLEMTPNIENLRLKGCEDLVELQMSVALPMLNRLYLSDSKVSNLNLGLTPNLKVLELKDCYYLQEIHAPVGCLKNLTRLNLSGCLRFEYFWFGTPCVDSLATLKLNAESLDICPLHPNSNLPKFKFRCIYNDVLPSSSGNLEKLLSFGLCACTNLESFSASICGLQHLTALTLEGCIPELPKDLWKLESLDRLTLRIQEIKHLPDCICMLKHLKSLDLGFCGLLEQLPMDLGGLECLEELRLTDCTSLRDIPDSICQLKCLKLLHISRAGICCLPKSIIQLKHLKSVDQGFCELLEELPMDLEGLECLEEFLLRCSQGRSIIPSSPI</sequence>
<dbReference type="GO" id="GO:0043531">
    <property type="term" value="F:ADP binding"/>
    <property type="evidence" value="ECO:0007669"/>
    <property type="project" value="InterPro"/>
</dbReference>
<dbReference type="InterPro" id="IPR042197">
    <property type="entry name" value="Apaf_helical"/>
</dbReference>
<dbReference type="Gene3D" id="1.10.8.430">
    <property type="entry name" value="Helical domain of apoptotic protease-activating factors"/>
    <property type="match status" value="1"/>
</dbReference>
<dbReference type="PRINTS" id="PR00364">
    <property type="entry name" value="DISEASERSIST"/>
</dbReference>
<accession>A0A5N6PJT7</accession>
<evidence type="ECO:0000259" key="3">
    <source>
        <dbReference type="Pfam" id="PF00931"/>
    </source>
</evidence>
<dbReference type="InterPro" id="IPR027417">
    <property type="entry name" value="P-loop_NTPase"/>
</dbReference>
<evidence type="ECO:0000256" key="2">
    <source>
        <dbReference type="ARBA" id="ARBA00022737"/>
    </source>
</evidence>
<proteinExistence type="predicted"/>
<dbReference type="AlphaFoldDB" id="A0A5N6PJT7"/>
<reference evidence="5 6" key="1">
    <citation type="submission" date="2019-05" db="EMBL/GenBank/DDBJ databases">
        <title>Mikania micrantha, genome provides insights into the molecular mechanism of rapid growth.</title>
        <authorList>
            <person name="Liu B."/>
        </authorList>
    </citation>
    <scope>NUCLEOTIDE SEQUENCE [LARGE SCALE GENOMIC DNA]</scope>
    <source>
        <strain evidence="5">NLD-2019</strain>
        <tissue evidence="5">Leaf</tissue>
    </source>
</reference>
<name>A0A5N6PJT7_9ASTR</name>
<dbReference type="InterPro" id="IPR044974">
    <property type="entry name" value="Disease_R_plants"/>
</dbReference>
<dbReference type="PANTHER" id="PTHR11017">
    <property type="entry name" value="LEUCINE-RICH REPEAT-CONTAINING PROTEIN"/>
    <property type="match status" value="1"/>
</dbReference>
<evidence type="ECO:0000313" key="6">
    <source>
        <dbReference type="Proteomes" id="UP000326396"/>
    </source>
</evidence>
<organism evidence="5 6">
    <name type="scientific">Mikania micrantha</name>
    <name type="common">bitter vine</name>
    <dbReference type="NCBI Taxonomy" id="192012"/>
    <lineage>
        <taxon>Eukaryota</taxon>
        <taxon>Viridiplantae</taxon>
        <taxon>Streptophyta</taxon>
        <taxon>Embryophyta</taxon>
        <taxon>Tracheophyta</taxon>
        <taxon>Spermatophyta</taxon>
        <taxon>Magnoliopsida</taxon>
        <taxon>eudicotyledons</taxon>
        <taxon>Gunneridae</taxon>
        <taxon>Pentapetalae</taxon>
        <taxon>asterids</taxon>
        <taxon>campanulids</taxon>
        <taxon>Asterales</taxon>
        <taxon>Asteraceae</taxon>
        <taxon>Asteroideae</taxon>
        <taxon>Heliantheae alliance</taxon>
        <taxon>Eupatorieae</taxon>
        <taxon>Mikania</taxon>
    </lineage>
</organism>
<feature type="domain" description="Disease resistance protein Roq1-like winged-helix" evidence="4">
    <location>
        <begin position="292"/>
        <end position="360"/>
    </location>
</feature>
<gene>
    <name evidence="5" type="ORF">E3N88_09706</name>
</gene>